<dbReference type="InterPro" id="IPR001818">
    <property type="entry name" value="Pept_M10_metallopeptidase"/>
</dbReference>
<dbReference type="Gene3D" id="3.40.390.10">
    <property type="entry name" value="Collagenase (Catalytic Domain)"/>
    <property type="match status" value="1"/>
</dbReference>
<dbReference type="RefSeq" id="WP_124145435.1">
    <property type="nucleotide sequence ID" value="NZ_CAWOKI010000084.1"/>
</dbReference>
<dbReference type="InterPro" id="IPR024079">
    <property type="entry name" value="MetalloPept_cat_dom_sf"/>
</dbReference>
<feature type="domain" description="Peptidase metallopeptidase" evidence="5">
    <location>
        <begin position="27"/>
        <end position="171"/>
    </location>
</feature>
<gene>
    <name evidence="6" type="ORF">D5R40_20335</name>
</gene>
<dbReference type="GO" id="GO:0006508">
    <property type="term" value="P:proteolysis"/>
    <property type="evidence" value="ECO:0007669"/>
    <property type="project" value="UniProtKB-KW"/>
</dbReference>
<evidence type="ECO:0000313" key="7">
    <source>
        <dbReference type="Proteomes" id="UP000269154"/>
    </source>
</evidence>
<keyword evidence="4" id="KW-0862">Zinc</keyword>
<name>A0A3N6NLU5_9CYAN</name>
<dbReference type="SUPFAM" id="SSF55486">
    <property type="entry name" value="Metalloproteases ('zincins'), catalytic domain"/>
    <property type="match status" value="1"/>
</dbReference>
<dbReference type="InterPro" id="IPR006026">
    <property type="entry name" value="Peptidase_Metallo"/>
</dbReference>
<evidence type="ECO:0000256" key="3">
    <source>
        <dbReference type="ARBA" id="ARBA00022801"/>
    </source>
</evidence>
<evidence type="ECO:0000313" key="6">
    <source>
        <dbReference type="EMBL" id="RQH34825.1"/>
    </source>
</evidence>
<keyword evidence="3" id="KW-0378">Hydrolase</keyword>
<dbReference type="GO" id="GO:0004222">
    <property type="term" value="F:metalloendopeptidase activity"/>
    <property type="evidence" value="ECO:0007669"/>
    <property type="project" value="InterPro"/>
</dbReference>
<comment type="caution">
    <text evidence="6">The sequence shown here is derived from an EMBL/GenBank/DDBJ whole genome shotgun (WGS) entry which is preliminary data.</text>
</comment>
<protein>
    <recommendedName>
        <fullName evidence="5">Peptidase metallopeptidase domain-containing protein</fullName>
    </recommendedName>
</protein>
<evidence type="ECO:0000256" key="1">
    <source>
        <dbReference type="ARBA" id="ARBA00022670"/>
    </source>
</evidence>
<accession>A0A3N6NLU5</accession>
<keyword evidence="7" id="KW-1185">Reference proteome</keyword>
<dbReference type="Proteomes" id="UP000269154">
    <property type="component" value="Unassembled WGS sequence"/>
</dbReference>
<evidence type="ECO:0000256" key="2">
    <source>
        <dbReference type="ARBA" id="ARBA00022723"/>
    </source>
</evidence>
<reference evidence="6 7" key="1">
    <citation type="journal article" date="2018" name="ACS Chem. Biol.">
        <title>Ketoreductase domain dysfunction expands chemodiversity: malyngamide biosynthesis in the cyanobacterium Okeania hirsuta.</title>
        <authorList>
            <person name="Moss N.A."/>
            <person name="Leao T."/>
            <person name="Rankin M."/>
            <person name="McCullough T.M."/>
            <person name="Qu P."/>
            <person name="Korobeynikov A."/>
            <person name="Smith J.L."/>
            <person name="Gerwick L."/>
            <person name="Gerwick W.H."/>
        </authorList>
    </citation>
    <scope>NUCLEOTIDE SEQUENCE [LARGE SCALE GENOMIC DNA]</scope>
    <source>
        <strain evidence="6 7">PAB10Feb10-1</strain>
    </source>
</reference>
<dbReference type="SMART" id="SM00235">
    <property type="entry name" value="ZnMc"/>
    <property type="match status" value="1"/>
</dbReference>
<dbReference type="GO" id="GO:0031012">
    <property type="term" value="C:extracellular matrix"/>
    <property type="evidence" value="ECO:0007669"/>
    <property type="project" value="InterPro"/>
</dbReference>
<dbReference type="EMBL" id="RCBY01000129">
    <property type="protein sequence ID" value="RQH34825.1"/>
    <property type="molecule type" value="Genomic_DNA"/>
</dbReference>
<keyword evidence="2" id="KW-0479">Metal-binding</keyword>
<evidence type="ECO:0000259" key="5">
    <source>
        <dbReference type="SMART" id="SM00235"/>
    </source>
</evidence>
<evidence type="ECO:0000256" key="4">
    <source>
        <dbReference type="ARBA" id="ARBA00022833"/>
    </source>
</evidence>
<dbReference type="GO" id="GO:0008270">
    <property type="term" value="F:zinc ion binding"/>
    <property type="evidence" value="ECO:0007669"/>
    <property type="project" value="InterPro"/>
</dbReference>
<keyword evidence="1" id="KW-0645">Protease</keyword>
<dbReference type="AlphaFoldDB" id="A0A3N6NLU5"/>
<dbReference type="Pfam" id="PF00413">
    <property type="entry name" value="Peptidase_M10"/>
    <property type="match status" value="1"/>
</dbReference>
<sequence>MFALLAIKNIFHPLFTLPSFVIMYDILTGLALSPNATYGYDNSITPQLQALFNNTFNYIENRTYLDFQQVDYNTAEIKISIDSNTPYLGYAYFPGDRPINSDIFLSDELLYVENQYLQQYVISHEVVHAIGLNHTVRQDSVVSEVIDLNSLNLFPTAFDLWAIETNYLISQF</sequence>
<organism evidence="6 7">
    <name type="scientific">Okeania hirsuta</name>
    <dbReference type="NCBI Taxonomy" id="1458930"/>
    <lineage>
        <taxon>Bacteria</taxon>
        <taxon>Bacillati</taxon>
        <taxon>Cyanobacteriota</taxon>
        <taxon>Cyanophyceae</taxon>
        <taxon>Oscillatoriophycideae</taxon>
        <taxon>Oscillatoriales</taxon>
        <taxon>Microcoleaceae</taxon>
        <taxon>Okeania</taxon>
    </lineage>
</organism>
<proteinExistence type="predicted"/>